<organism evidence="2 3">
    <name type="scientific">Hasllibacter halocynthiae</name>
    <dbReference type="NCBI Taxonomy" id="595589"/>
    <lineage>
        <taxon>Bacteria</taxon>
        <taxon>Pseudomonadati</taxon>
        <taxon>Pseudomonadota</taxon>
        <taxon>Alphaproteobacteria</taxon>
        <taxon>Rhodobacterales</taxon>
        <taxon>Roseobacteraceae</taxon>
        <taxon>Hasllibacter</taxon>
    </lineage>
</organism>
<dbReference type="Proteomes" id="UP000238801">
    <property type="component" value="Unassembled WGS sequence"/>
</dbReference>
<name>A0A2T0X4F3_9RHOB</name>
<gene>
    <name evidence="2" type="ORF">BCF33_2670</name>
</gene>
<comment type="caution">
    <text evidence="2">The sequence shown here is derived from an EMBL/GenBank/DDBJ whole genome shotgun (WGS) entry which is preliminary data.</text>
</comment>
<dbReference type="EMBL" id="PVTT01000002">
    <property type="protein sequence ID" value="PRY93785.1"/>
    <property type="molecule type" value="Genomic_DNA"/>
</dbReference>
<accession>A0A2T0X4F3</accession>
<sequence length="104" mass="11072">MTQIPSPASMAPDTYPEAADEGLHETPAQVAAAKRRAAGLSQGAAMDEAQERAIRRLAGDLHRLNHAVTQAVEAGVTIELVRASRHHGGNGNWGDMMVPVVVRR</sequence>
<protein>
    <submittedName>
        <fullName evidence="2">Uncharacterized protein</fullName>
    </submittedName>
</protein>
<evidence type="ECO:0000256" key="1">
    <source>
        <dbReference type="SAM" id="MobiDB-lite"/>
    </source>
</evidence>
<feature type="region of interest" description="Disordered" evidence="1">
    <location>
        <begin position="1"/>
        <end position="44"/>
    </location>
</feature>
<keyword evidence="3" id="KW-1185">Reference proteome</keyword>
<dbReference type="RefSeq" id="WP_245883827.1">
    <property type="nucleotide sequence ID" value="NZ_PVTT01000002.1"/>
</dbReference>
<evidence type="ECO:0000313" key="2">
    <source>
        <dbReference type="EMBL" id="PRY93785.1"/>
    </source>
</evidence>
<reference evidence="2 3" key="1">
    <citation type="submission" date="2018-03" db="EMBL/GenBank/DDBJ databases">
        <title>Genomic Encyclopedia of Archaeal and Bacterial Type Strains, Phase II (KMG-II): from individual species to whole genera.</title>
        <authorList>
            <person name="Goeker M."/>
        </authorList>
    </citation>
    <scope>NUCLEOTIDE SEQUENCE [LARGE SCALE GENOMIC DNA]</scope>
    <source>
        <strain evidence="2 3">DSM 29318</strain>
    </source>
</reference>
<dbReference type="AlphaFoldDB" id="A0A2T0X4F3"/>
<evidence type="ECO:0000313" key="3">
    <source>
        <dbReference type="Proteomes" id="UP000238801"/>
    </source>
</evidence>
<proteinExistence type="predicted"/>